<dbReference type="GO" id="GO:0016811">
    <property type="term" value="F:hydrolase activity, acting on carbon-nitrogen (but not peptide) bonds, in linear amides"/>
    <property type="evidence" value="ECO:0007669"/>
    <property type="project" value="InterPro"/>
</dbReference>
<name>A0A940XZ35_9ACTN</name>
<evidence type="ECO:0000313" key="2">
    <source>
        <dbReference type="Proteomes" id="UP000677413"/>
    </source>
</evidence>
<dbReference type="PANTHER" id="PTHR31891:SF1">
    <property type="entry name" value="FORMAMIDASE C869.04-RELATED"/>
    <property type="match status" value="1"/>
</dbReference>
<dbReference type="EMBL" id="JAGPYQ010000001">
    <property type="protein sequence ID" value="MBQ0849300.1"/>
    <property type="molecule type" value="Genomic_DNA"/>
</dbReference>
<comment type="caution">
    <text evidence="1">The sequence shown here is derived from an EMBL/GenBank/DDBJ whole genome shotgun (WGS) entry which is preliminary data.</text>
</comment>
<dbReference type="InterPro" id="IPR004304">
    <property type="entry name" value="FmdA_AmdA"/>
</dbReference>
<dbReference type="RefSeq" id="WP_210882948.1">
    <property type="nucleotide sequence ID" value="NZ_JAGPYQ010000001.1"/>
</dbReference>
<accession>A0A940XZ35</accession>
<protein>
    <submittedName>
        <fullName evidence="1">Acetamidase/formamidase family protein</fullName>
    </submittedName>
</protein>
<gene>
    <name evidence="1" type="ORF">J8N05_13915</name>
</gene>
<dbReference type="PANTHER" id="PTHR31891">
    <property type="entry name" value="FORMAMIDASE C869.04-RELATED"/>
    <property type="match status" value="1"/>
</dbReference>
<dbReference type="Pfam" id="PF03069">
    <property type="entry name" value="FmdA_AmdA"/>
    <property type="match status" value="1"/>
</dbReference>
<proteinExistence type="predicted"/>
<reference evidence="1 2" key="1">
    <citation type="submission" date="2021-04" db="EMBL/GenBank/DDBJ databases">
        <authorList>
            <person name="Tang X."/>
            <person name="Zhou X."/>
            <person name="Chen X."/>
            <person name="Cernava T."/>
            <person name="Zhang C."/>
        </authorList>
    </citation>
    <scope>NUCLEOTIDE SEQUENCE [LARGE SCALE GENOMIC DNA]</scope>
    <source>
        <strain evidence="1 2">BH-SS-21</strain>
    </source>
</reference>
<dbReference type="AlphaFoldDB" id="A0A940XZ35"/>
<dbReference type="Proteomes" id="UP000677413">
    <property type="component" value="Unassembled WGS sequence"/>
</dbReference>
<keyword evidence="2" id="KW-1185">Reference proteome</keyword>
<organism evidence="1 2">
    <name type="scientific">Streptomyces liliiviolaceus</name>
    <dbReference type="NCBI Taxonomy" id="2823109"/>
    <lineage>
        <taxon>Bacteria</taxon>
        <taxon>Bacillati</taxon>
        <taxon>Actinomycetota</taxon>
        <taxon>Actinomycetes</taxon>
        <taxon>Kitasatosporales</taxon>
        <taxon>Streptomycetaceae</taxon>
        <taxon>Streptomyces</taxon>
    </lineage>
</organism>
<dbReference type="Gene3D" id="2.60.120.580">
    <property type="entry name" value="Acetamidase/Formamidase-like domains"/>
    <property type="match status" value="2"/>
</dbReference>
<dbReference type="Gene3D" id="3.10.28.20">
    <property type="entry name" value="Acetamidase/Formamidase-like domains"/>
    <property type="match status" value="1"/>
</dbReference>
<sequence length="359" mass="37323">MTTAVRRHLGATVDTTLWGRLPSGDDAPVLSVEPGEQITLDTVSHEGVMEDQGRDPVTFFGRHGVAPEDVLADTVAIASNAAHTPADGPHIVTGPIEIRGAEVGDYLAVHVDRLQPRTSYGVISSRHAKGLLPESFPSNSPLTSVFCSVLGLDGADPATALATLPLLPGATERPVRFPLAPFLGVMGVATPGPERLHSTPPGLHGGNLDISLLREGSTLYLPVQVPGAGFYAGDPHLAQGNGEIALTALEAPLRATLTFDVVPAARAAELFGAARGPVVRTPQFLVPTGLDPDLDEAVAACARNALEVLGASFGMAPELAYAYLSAATDFDISQVVDVVKGVHARIRLSDFALVEGGAW</sequence>
<evidence type="ECO:0000313" key="1">
    <source>
        <dbReference type="EMBL" id="MBQ0849300.1"/>
    </source>
</evidence>
<dbReference type="SUPFAM" id="SSF141130">
    <property type="entry name" value="Acetamidase/Formamidase-like"/>
    <property type="match status" value="1"/>
</dbReference>